<reference evidence="1 2" key="1">
    <citation type="submission" date="2019-04" db="EMBL/GenBank/DDBJ databases">
        <title>Comparative genomics and transcriptomics to analyze fruiting body development in filamentous ascomycetes.</title>
        <authorList>
            <consortium name="DOE Joint Genome Institute"/>
            <person name="Lutkenhaus R."/>
            <person name="Traeger S."/>
            <person name="Breuer J."/>
            <person name="Kuo A."/>
            <person name="Lipzen A."/>
            <person name="Pangilinan J."/>
            <person name="Dilworth D."/>
            <person name="Sandor L."/>
            <person name="Poggeler S."/>
            <person name="Barry K."/>
            <person name="Grigoriev I.V."/>
            <person name="Nowrousian M."/>
        </authorList>
    </citation>
    <scope>NUCLEOTIDE SEQUENCE [LARGE SCALE GENOMIC DNA]</scope>
    <source>
        <strain evidence="1 2">CBS 389.68</strain>
    </source>
</reference>
<evidence type="ECO:0000313" key="1">
    <source>
        <dbReference type="EMBL" id="TGZ76152.1"/>
    </source>
</evidence>
<keyword evidence="2" id="KW-1185">Reference proteome</keyword>
<feature type="non-terminal residue" evidence="1">
    <location>
        <position position="1"/>
    </location>
</feature>
<dbReference type="OrthoDB" id="3527090at2759"/>
<dbReference type="AlphaFoldDB" id="A0A4S2MHD3"/>
<evidence type="ECO:0000313" key="2">
    <source>
        <dbReference type="Proteomes" id="UP000298138"/>
    </source>
</evidence>
<accession>A0A4S2MHD3</accession>
<dbReference type="Proteomes" id="UP000298138">
    <property type="component" value="Unassembled WGS sequence"/>
</dbReference>
<dbReference type="InParanoid" id="A0A4S2MHD3"/>
<proteinExistence type="predicted"/>
<sequence length="74" mass="8205">QFGSRPARSTLDAALQAVTEVEDLRKAKKKSAMVMVNVKNAFQSVTSETMARCLGEVGCPDDIREWVRGFMGER</sequence>
<dbReference type="EMBL" id="ML220217">
    <property type="protein sequence ID" value="TGZ76152.1"/>
    <property type="molecule type" value="Genomic_DNA"/>
</dbReference>
<feature type="non-terminal residue" evidence="1">
    <location>
        <position position="74"/>
    </location>
</feature>
<protein>
    <submittedName>
        <fullName evidence="1">Uncharacterized protein</fullName>
    </submittedName>
</protein>
<name>A0A4S2MHD3_9PEZI</name>
<gene>
    <name evidence="1" type="ORF">EX30DRAFT_293034</name>
</gene>
<organism evidence="1 2">
    <name type="scientific">Ascodesmis nigricans</name>
    <dbReference type="NCBI Taxonomy" id="341454"/>
    <lineage>
        <taxon>Eukaryota</taxon>
        <taxon>Fungi</taxon>
        <taxon>Dikarya</taxon>
        <taxon>Ascomycota</taxon>
        <taxon>Pezizomycotina</taxon>
        <taxon>Pezizomycetes</taxon>
        <taxon>Pezizales</taxon>
        <taxon>Ascodesmidaceae</taxon>
        <taxon>Ascodesmis</taxon>
    </lineage>
</organism>